<dbReference type="Gramene" id="XM_028340694.1">
    <property type="protein sequence ID" value="XP_028196495.1"/>
    <property type="gene ID" value="LOC114381441"/>
</dbReference>
<dbReference type="Proteomes" id="UP000289340">
    <property type="component" value="Chromosome 13"/>
</dbReference>
<reference evidence="2 4" key="2">
    <citation type="submission" date="2018-09" db="EMBL/GenBank/DDBJ databases">
        <title>A high-quality reference genome of wild soybean provides a powerful tool to mine soybean genomes.</title>
        <authorList>
            <person name="Xie M."/>
            <person name="Chung C.Y.L."/>
            <person name="Li M.-W."/>
            <person name="Wong F.-L."/>
            <person name="Chan T.-F."/>
            <person name="Lam H.-M."/>
        </authorList>
    </citation>
    <scope>NUCLEOTIDE SEQUENCE [LARGE SCALE GENOMIC DNA]</scope>
    <source>
        <strain evidence="4">cv. W05</strain>
        <tissue evidence="2">Hypocotyl of etiolated seedlings</tissue>
    </source>
</reference>
<sequence>MWFVYVCDEEEKELGRQQAPGSCPYCGAKVEAMDVEIQSRLCFLPLCFKIKRKYFCTHCARRLELYMDY</sequence>
<gene>
    <name evidence="3" type="ORF">D0Y65_036266</name>
    <name evidence="2" type="ORF">D0Y65_044997</name>
    <name evidence="1" type="ORF">glysoja_027542</name>
</gene>
<proteinExistence type="predicted"/>
<accession>A0A0B2QR96</accession>
<name>A0A0B2QR96_GLYSO</name>
<organism evidence="1">
    <name type="scientific">Glycine soja</name>
    <name type="common">Wild soybean</name>
    <dbReference type="NCBI Taxonomy" id="3848"/>
    <lineage>
        <taxon>Eukaryota</taxon>
        <taxon>Viridiplantae</taxon>
        <taxon>Streptophyta</taxon>
        <taxon>Embryophyta</taxon>
        <taxon>Tracheophyta</taxon>
        <taxon>Spermatophyta</taxon>
        <taxon>Magnoliopsida</taxon>
        <taxon>eudicotyledons</taxon>
        <taxon>Gunneridae</taxon>
        <taxon>Pentapetalae</taxon>
        <taxon>rosids</taxon>
        <taxon>fabids</taxon>
        <taxon>Fabales</taxon>
        <taxon>Fabaceae</taxon>
        <taxon>Papilionoideae</taxon>
        <taxon>50 kb inversion clade</taxon>
        <taxon>NPAAA clade</taxon>
        <taxon>indigoferoid/millettioid clade</taxon>
        <taxon>Phaseoleae</taxon>
        <taxon>Glycine</taxon>
        <taxon>Glycine subgen. Soja</taxon>
    </lineage>
</organism>
<dbReference type="AlphaFoldDB" id="A0A0B2QR96"/>
<dbReference type="Proteomes" id="UP000053555">
    <property type="component" value="Unassembled WGS sequence"/>
</dbReference>
<protein>
    <recommendedName>
        <fullName evidence="5">Methionyl-tRNA synthetase</fullName>
    </recommendedName>
</protein>
<dbReference type="PANTHER" id="PTHR33320:SF30">
    <property type="entry name" value="OS04G0606200 PROTEIN"/>
    <property type="match status" value="1"/>
</dbReference>
<evidence type="ECO:0008006" key="5">
    <source>
        <dbReference type="Google" id="ProtNLM"/>
    </source>
</evidence>
<dbReference type="EMBL" id="QZWG01000017">
    <property type="protein sequence ID" value="RZB55444.1"/>
    <property type="molecule type" value="Genomic_DNA"/>
</dbReference>
<dbReference type="EMBL" id="KN656964">
    <property type="protein sequence ID" value="KHN22654.1"/>
    <property type="molecule type" value="Genomic_DNA"/>
</dbReference>
<dbReference type="Proteomes" id="UP000289340">
    <property type="component" value="Chromosome 17"/>
</dbReference>
<keyword evidence="4" id="KW-1185">Reference proteome</keyword>
<dbReference type="Gramene" id="XM_028353537.1">
    <property type="protein sequence ID" value="XP_028209338.1"/>
    <property type="gene ID" value="LOC114392411"/>
</dbReference>
<dbReference type="Gramene" id="XM_028353538.1">
    <property type="protein sequence ID" value="XP_028209339.1"/>
    <property type="gene ID" value="LOC114392411"/>
</dbReference>
<evidence type="ECO:0000313" key="2">
    <source>
        <dbReference type="EMBL" id="RZB55444.1"/>
    </source>
</evidence>
<evidence type="ECO:0000313" key="3">
    <source>
        <dbReference type="EMBL" id="RZB71764.1"/>
    </source>
</evidence>
<reference evidence="1" key="1">
    <citation type="submission" date="2014-07" db="EMBL/GenBank/DDBJ databases">
        <title>Identification of a novel salt tolerance gene in wild soybean by whole-genome sequencing.</title>
        <authorList>
            <person name="Lam H.-M."/>
            <person name="Qi X."/>
            <person name="Li M.-W."/>
            <person name="Liu X."/>
            <person name="Xie M."/>
            <person name="Ni M."/>
            <person name="Xu X."/>
        </authorList>
    </citation>
    <scope>NUCLEOTIDE SEQUENCE [LARGE SCALE GENOMIC DNA]</scope>
    <source>
        <tissue evidence="1">Root</tissue>
    </source>
</reference>
<dbReference type="PANTHER" id="PTHR33320">
    <property type="entry name" value="METHIONYL-TRNA SYNTHETASE"/>
    <property type="match status" value="1"/>
</dbReference>
<dbReference type="EMBL" id="QZWG01000013">
    <property type="protein sequence ID" value="RZB71764.1"/>
    <property type="molecule type" value="Genomic_DNA"/>
</dbReference>
<evidence type="ECO:0000313" key="4">
    <source>
        <dbReference type="Proteomes" id="UP000289340"/>
    </source>
</evidence>
<evidence type="ECO:0000313" key="1">
    <source>
        <dbReference type="EMBL" id="KHN22654.1"/>
    </source>
</evidence>